<organism evidence="1 2">
    <name type="scientific">Portunus trituberculatus</name>
    <name type="common">Swimming crab</name>
    <name type="synonym">Neptunus trituberculatus</name>
    <dbReference type="NCBI Taxonomy" id="210409"/>
    <lineage>
        <taxon>Eukaryota</taxon>
        <taxon>Metazoa</taxon>
        <taxon>Ecdysozoa</taxon>
        <taxon>Arthropoda</taxon>
        <taxon>Crustacea</taxon>
        <taxon>Multicrustacea</taxon>
        <taxon>Malacostraca</taxon>
        <taxon>Eumalacostraca</taxon>
        <taxon>Eucarida</taxon>
        <taxon>Decapoda</taxon>
        <taxon>Pleocyemata</taxon>
        <taxon>Brachyura</taxon>
        <taxon>Eubrachyura</taxon>
        <taxon>Portunoidea</taxon>
        <taxon>Portunidae</taxon>
        <taxon>Portuninae</taxon>
        <taxon>Portunus</taxon>
    </lineage>
</organism>
<accession>A0A5B7HUP3</accession>
<evidence type="ECO:0000313" key="2">
    <source>
        <dbReference type="Proteomes" id="UP000324222"/>
    </source>
</evidence>
<keyword evidence="2" id="KW-1185">Reference proteome</keyword>
<sequence length="83" mass="9698">MDEHLQPQRDESDTLGCSSRRVKRTNCLRTQLLAFVSAERLHTNVLGCAAYRNYDILVRKTKHKRIAAHYTRQAPQAWLADRF</sequence>
<comment type="caution">
    <text evidence="1">The sequence shown here is derived from an EMBL/GenBank/DDBJ whole genome shotgun (WGS) entry which is preliminary data.</text>
</comment>
<protein>
    <submittedName>
        <fullName evidence="1">Uncharacterized protein</fullName>
    </submittedName>
</protein>
<reference evidence="1 2" key="1">
    <citation type="submission" date="2019-05" db="EMBL/GenBank/DDBJ databases">
        <title>Another draft genome of Portunus trituberculatus and its Hox gene families provides insights of decapod evolution.</title>
        <authorList>
            <person name="Jeong J.-H."/>
            <person name="Song I."/>
            <person name="Kim S."/>
            <person name="Choi T."/>
            <person name="Kim D."/>
            <person name="Ryu S."/>
            <person name="Kim W."/>
        </authorList>
    </citation>
    <scope>NUCLEOTIDE SEQUENCE [LARGE SCALE GENOMIC DNA]</scope>
    <source>
        <tissue evidence="1">Muscle</tissue>
    </source>
</reference>
<evidence type="ECO:0000313" key="1">
    <source>
        <dbReference type="EMBL" id="MPC76230.1"/>
    </source>
</evidence>
<dbReference type="AlphaFoldDB" id="A0A5B7HUP3"/>
<dbReference type="EMBL" id="VSRR010042893">
    <property type="protein sequence ID" value="MPC76230.1"/>
    <property type="molecule type" value="Genomic_DNA"/>
</dbReference>
<proteinExistence type="predicted"/>
<gene>
    <name evidence="1" type="ORF">E2C01_070637</name>
</gene>
<dbReference type="Proteomes" id="UP000324222">
    <property type="component" value="Unassembled WGS sequence"/>
</dbReference>
<name>A0A5B7HUP3_PORTR</name>